<dbReference type="PANTHER" id="PTHR32089:SF112">
    <property type="entry name" value="LYSOZYME-LIKE PROTEIN-RELATED"/>
    <property type="match status" value="1"/>
</dbReference>
<sequence length="664" mass="72120">MLIKTRLLISFMLIGLVPAGILAMISLWTASSALEEQAYNQLTSIKHIKHKQIDDYFTARKGDLSVIAKKWQLMVEQNQSHTNGQLAHNYHSLFEMFITEKGFYDLFVIERNGLISYTVARESDYQTNLISGPYRDSGLAELFNRVVTSNQFVVSDYSPYAPSNQEPAAFIGMPVIIDGQVHSVIALQLSIDAINAIMQQRDGMGETGESYLVGDDFRMRSDSYLDPINHTVIASFAGNVSANGADTQAVRKGLQGISDTEIIIDYNGNPVLSAYLPYTFAGLKWVLLAEIDKAEAFAPVHKLYWIIAIIFVLTILSVAVATVLISRAVLRPLGGEPTEMRMISERIASGDLREDFSTEQHAIGVYGAMKQMNTYLTSVIGTIVETTSQLASTATQTSAASEQANASLQEQHANIEQVAEAIQQTSYSIDEVATNARNVADLSLDAEQTSLSANQTLRQTVEQMESLNSAVENSESAIKEVEYNTQNISRVIEVIQAVTEQTNLLALNAAIEAARAGEHGRGFAVVADEVRQLAQKTQASTADIETMIANLQSTSQTAVSEMHASAEATRETIAAANDSAALLEQSVSQINQIAQSAQTIAQAAQEQSATTEEISYNVESIRQAAIDNAAGADQVTSASLELDKQSKTLKQVTASFKLPNSFGS</sequence>
<dbReference type="GeneID" id="57361441"/>
<feature type="transmembrane region" description="Helical" evidence="6">
    <location>
        <begin position="7"/>
        <end position="28"/>
    </location>
</feature>
<keyword evidence="6" id="KW-1133">Transmembrane helix</keyword>
<evidence type="ECO:0000256" key="6">
    <source>
        <dbReference type="SAM" id="Phobius"/>
    </source>
</evidence>
<dbReference type="GO" id="GO:0006935">
    <property type="term" value="P:chemotaxis"/>
    <property type="evidence" value="ECO:0007669"/>
    <property type="project" value="UniProtKB-ARBA"/>
</dbReference>
<dbReference type="STRING" id="43657.S4054249_13950"/>
<protein>
    <recommendedName>
        <fullName evidence="7">Methyl-accepting transducer domain-containing protein</fullName>
    </recommendedName>
</protein>
<dbReference type="SMART" id="SM00283">
    <property type="entry name" value="MA"/>
    <property type="match status" value="1"/>
</dbReference>
<reference evidence="8 9" key="1">
    <citation type="submission" date="2013-07" db="EMBL/GenBank/DDBJ databases">
        <title>Comparative Genomic and Metabolomic Analysis of Twelve Strains of Pseudoalteromonas luteoviolacea.</title>
        <authorList>
            <person name="Vynne N.G."/>
            <person name="Mansson M."/>
            <person name="Gram L."/>
        </authorList>
    </citation>
    <scope>NUCLEOTIDE SEQUENCE [LARGE SCALE GENOMIC DNA]</scope>
    <source>
        <strain evidence="8 9">DSM 6061</strain>
    </source>
</reference>
<dbReference type="FunFam" id="1.10.287.950:FF:000001">
    <property type="entry name" value="Methyl-accepting chemotaxis sensory transducer"/>
    <property type="match status" value="1"/>
</dbReference>
<keyword evidence="5" id="KW-0175">Coiled coil</keyword>
<dbReference type="InterPro" id="IPR004089">
    <property type="entry name" value="MCPsignal_dom"/>
</dbReference>
<evidence type="ECO:0000256" key="1">
    <source>
        <dbReference type="ARBA" id="ARBA00004370"/>
    </source>
</evidence>
<dbReference type="PATRIC" id="fig|1365250.3.peg.2431"/>
<dbReference type="AlphaFoldDB" id="A0A166WVL2"/>
<evidence type="ECO:0000256" key="5">
    <source>
        <dbReference type="SAM" id="Coils"/>
    </source>
</evidence>
<keyword evidence="6" id="KW-0472">Membrane</keyword>
<dbReference type="Pfam" id="PF00015">
    <property type="entry name" value="MCPsignal"/>
    <property type="match status" value="1"/>
</dbReference>
<keyword evidence="6" id="KW-0812">Transmembrane</keyword>
<organism evidence="8 9">
    <name type="scientific">Pseudoalteromonas luteoviolacea DSM 6061</name>
    <dbReference type="NCBI Taxonomy" id="1365250"/>
    <lineage>
        <taxon>Bacteria</taxon>
        <taxon>Pseudomonadati</taxon>
        <taxon>Pseudomonadota</taxon>
        <taxon>Gammaproteobacteria</taxon>
        <taxon>Alteromonadales</taxon>
        <taxon>Pseudoalteromonadaceae</taxon>
        <taxon>Pseudoalteromonas</taxon>
    </lineage>
</organism>
<comment type="subcellular location">
    <subcellularLocation>
        <location evidence="1">Membrane</location>
    </subcellularLocation>
</comment>
<dbReference type="Proteomes" id="UP000076643">
    <property type="component" value="Unassembled WGS sequence"/>
</dbReference>
<comment type="similarity">
    <text evidence="3">Belongs to the methyl-accepting chemotaxis (MCP) protein family.</text>
</comment>
<feature type="domain" description="Methyl-accepting transducer" evidence="7">
    <location>
        <begin position="386"/>
        <end position="622"/>
    </location>
</feature>
<feature type="transmembrane region" description="Helical" evidence="6">
    <location>
        <begin position="303"/>
        <end position="325"/>
    </location>
</feature>
<dbReference type="Gene3D" id="1.10.287.950">
    <property type="entry name" value="Methyl-accepting chemotaxis protein"/>
    <property type="match status" value="1"/>
</dbReference>
<dbReference type="GO" id="GO:0016020">
    <property type="term" value="C:membrane"/>
    <property type="evidence" value="ECO:0007669"/>
    <property type="project" value="UniProtKB-SubCell"/>
</dbReference>
<keyword evidence="9" id="KW-1185">Reference proteome</keyword>
<evidence type="ECO:0000313" key="8">
    <source>
        <dbReference type="EMBL" id="KZN38127.1"/>
    </source>
</evidence>
<keyword evidence="2 4" id="KW-0807">Transducer</keyword>
<gene>
    <name evidence="8" type="ORF">N475_15980</name>
</gene>
<comment type="caution">
    <text evidence="8">The sequence shown here is derived from an EMBL/GenBank/DDBJ whole genome shotgun (WGS) entry which is preliminary data.</text>
</comment>
<dbReference type="RefSeq" id="WP_063357727.1">
    <property type="nucleotide sequence ID" value="NZ_AQHB01000046.1"/>
</dbReference>
<dbReference type="Gene3D" id="3.30.450.20">
    <property type="entry name" value="PAS domain"/>
    <property type="match status" value="1"/>
</dbReference>
<proteinExistence type="inferred from homology"/>
<feature type="coiled-coil region" evidence="5">
    <location>
        <begin position="454"/>
        <end position="484"/>
    </location>
</feature>
<dbReference type="PANTHER" id="PTHR32089">
    <property type="entry name" value="METHYL-ACCEPTING CHEMOTAXIS PROTEIN MCPB"/>
    <property type="match status" value="1"/>
</dbReference>
<dbReference type="SUPFAM" id="SSF58104">
    <property type="entry name" value="Methyl-accepting chemotaxis protein (MCP) signaling domain"/>
    <property type="match status" value="1"/>
</dbReference>
<dbReference type="CDD" id="cd11386">
    <property type="entry name" value="MCP_signal"/>
    <property type="match status" value="1"/>
</dbReference>
<evidence type="ECO:0000259" key="7">
    <source>
        <dbReference type="PROSITE" id="PS50111"/>
    </source>
</evidence>
<dbReference type="PROSITE" id="PS50111">
    <property type="entry name" value="CHEMOTAXIS_TRANSDUC_2"/>
    <property type="match status" value="1"/>
</dbReference>
<evidence type="ECO:0000313" key="9">
    <source>
        <dbReference type="Proteomes" id="UP000076643"/>
    </source>
</evidence>
<dbReference type="GO" id="GO:0007165">
    <property type="term" value="P:signal transduction"/>
    <property type="evidence" value="ECO:0007669"/>
    <property type="project" value="UniProtKB-KW"/>
</dbReference>
<evidence type="ECO:0000256" key="2">
    <source>
        <dbReference type="ARBA" id="ARBA00023224"/>
    </source>
</evidence>
<name>A0A166WVL2_9GAMM</name>
<dbReference type="EMBL" id="AUYB01000102">
    <property type="protein sequence ID" value="KZN38127.1"/>
    <property type="molecule type" value="Genomic_DNA"/>
</dbReference>
<evidence type="ECO:0000256" key="3">
    <source>
        <dbReference type="ARBA" id="ARBA00029447"/>
    </source>
</evidence>
<accession>A0A166WVL2</accession>
<evidence type="ECO:0000256" key="4">
    <source>
        <dbReference type="PROSITE-ProRule" id="PRU00284"/>
    </source>
</evidence>